<keyword evidence="5 11" id="KW-0418">Kinase</keyword>
<keyword evidence="3" id="KW-0597">Phosphoprotein</keyword>
<dbReference type="InterPro" id="IPR000014">
    <property type="entry name" value="PAS"/>
</dbReference>
<dbReference type="InterPro" id="IPR003661">
    <property type="entry name" value="HisK_dim/P_dom"/>
</dbReference>
<dbReference type="InterPro" id="IPR005467">
    <property type="entry name" value="His_kinase_dom"/>
</dbReference>
<dbReference type="Gene3D" id="1.10.287.130">
    <property type="match status" value="1"/>
</dbReference>
<dbReference type="AlphaFoldDB" id="A0A3N6PCA6"/>
<gene>
    <name evidence="11" type="ORF">D5R40_27875</name>
</gene>
<dbReference type="RefSeq" id="WP_124155495.1">
    <property type="nucleotide sequence ID" value="NZ_CAWOLW010000181.1"/>
</dbReference>
<evidence type="ECO:0000259" key="9">
    <source>
        <dbReference type="PROSITE" id="PS50112"/>
    </source>
</evidence>
<evidence type="ECO:0000256" key="5">
    <source>
        <dbReference type="ARBA" id="ARBA00022777"/>
    </source>
</evidence>
<dbReference type="Pfam" id="PF00512">
    <property type="entry name" value="HisKA"/>
    <property type="match status" value="1"/>
</dbReference>
<feature type="domain" description="PAC" evidence="10">
    <location>
        <begin position="214"/>
        <end position="266"/>
    </location>
</feature>
<dbReference type="EC" id="2.7.13.3" evidence="2"/>
<evidence type="ECO:0000313" key="12">
    <source>
        <dbReference type="Proteomes" id="UP000269154"/>
    </source>
</evidence>
<proteinExistence type="predicted"/>
<dbReference type="Gene3D" id="3.30.450.20">
    <property type="entry name" value="PAS domain"/>
    <property type="match status" value="2"/>
</dbReference>
<accession>A0A3N6PCA6</accession>
<dbReference type="CDD" id="cd00082">
    <property type="entry name" value="HisKA"/>
    <property type="match status" value="1"/>
</dbReference>
<dbReference type="PROSITE" id="PS50113">
    <property type="entry name" value="PAC"/>
    <property type="match status" value="1"/>
</dbReference>
<dbReference type="Gene3D" id="3.30.565.10">
    <property type="entry name" value="Histidine kinase-like ATPase, C-terminal domain"/>
    <property type="match status" value="1"/>
</dbReference>
<keyword evidence="12" id="KW-1185">Reference proteome</keyword>
<dbReference type="InterPro" id="IPR035965">
    <property type="entry name" value="PAS-like_dom_sf"/>
</dbReference>
<keyword evidence="7" id="KW-0175">Coiled coil</keyword>
<feature type="domain" description="PAS" evidence="9">
    <location>
        <begin position="141"/>
        <end position="195"/>
    </location>
</feature>
<dbReference type="Proteomes" id="UP000269154">
    <property type="component" value="Unassembled WGS sequence"/>
</dbReference>
<dbReference type="SUPFAM" id="SSF47384">
    <property type="entry name" value="Homodimeric domain of signal transducing histidine kinase"/>
    <property type="match status" value="1"/>
</dbReference>
<dbReference type="CDD" id="cd00130">
    <property type="entry name" value="PAS"/>
    <property type="match status" value="1"/>
</dbReference>
<dbReference type="NCBIfam" id="TIGR00229">
    <property type="entry name" value="sensory_box"/>
    <property type="match status" value="1"/>
</dbReference>
<comment type="caution">
    <text evidence="11">The sequence shown here is derived from an EMBL/GenBank/DDBJ whole genome shotgun (WGS) entry which is preliminary data.</text>
</comment>
<dbReference type="SUPFAM" id="SSF55785">
    <property type="entry name" value="PYP-like sensor domain (PAS domain)"/>
    <property type="match status" value="1"/>
</dbReference>
<reference evidence="11 12" key="1">
    <citation type="journal article" date="2018" name="ACS Chem. Biol.">
        <title>Ketoreductase domain dysfunction expands chemodiversity: malyngamide biosynthesis in the cyanobacterium Okeania hirsuta.</title>
        <authorList>
            <person name="Moss N.A."/>
            <person name="Leao T."/>
            <person name="Rankin M."/>
            <person name="McCullough T.M."/>
            <person name="Qu P."/>
            <person name="Korobeynikov A."/>
            <person name="Smith J.L."/>
            <person name="Gerwick L."/>
            <person name="Gerwick W.H."/>
        </authorList>
    </citation>
    <scope>NUCLEOTIDE SEQUENCE [LARGE SCALE GENOMIC DNA]</scope>
    <source>
        <strain evidence="11 12">PAB10Feb10-1</strain>
    </source>
</reference>
<dbReference type="Pfam" id="PF02518">
    <property type="entry name" value="HATPase_c"/>
    <property type="match status" value="1"/>
</dbReference>
<dbReference type="PANTHER" id="PTHR43711:SF26">
    <property type="entry name" value="SENSOR HISTIDINE KINASE RCSC"/>
    <property type="match status" value="1"/>
</dbReference>
<name>A0A3N6PCA6_9CYAN</name>
<dbReference type="InterPro" id="IPR003594">
    <property type="entry name" value="HATPase_dom"/>
</dbReference>
<evidence type="ECO:0000256" key="4">
    <source>
        <dbReference type="ARBA" id="ARBA00022679"/>
    </source>
</evidence>
<evidence type="ECO:0000256" key="1">
    <source>
        <dbReference type="ARBA" id="ARBA00000085"/>
    </source>
</evidence>
<dbReference type="Pfam" id="PF13426">
    <property type="entry name" value="PAS_9"/>
    <property type="match status" value="1"/>
</dbReference>
<dbReference type="PANTHER" id="PTHR43711">
    <property type="entry name" value="TWO-COMPONENT HISTIDINE KINASE"/>
    <property type="match status" value="1"/>
</dbReference>
<dbReference type="PROSITE" id="PS50112">
    <property type="entry name" value="PAS"/>
    <property type="match status" value="1"/>
</dbReference>
<sequence length="515" mass="58520">MINLLKKLLAYRQTEYLIINSELKILEVSYGLNKFSAPPKLAVLGEDIRHSFPELAGVEELLEEVINGQKESFEYEGVARSLEEKSPLYINISIIADFNENCLEKNLIVLVEDVTEKMVMQQKLVQNSNESNLLLSSLAASEDYINKIITSMADALLVTTSAGIIKTVNRAAEILFDYTKEELVGQNISMVIPKEELLHKARQKYIFLKEQISQDIELICQNKIGDKIIVQLSCSVIQTNVEGIYNFVYIGRDITERKKEEEEIRQALEQERDLRELRGRFFSMVTHEFGNPLNTVLLSTQLLRSYDSEITETEKDQYLVYIEESTQEMLELLNDVRFIGKADAGKLKYKPAPVDLIKVCSHITESIKITASDKHIINFKIHKKFQHKSQAKSKKNDVMFFLIDEKLIRHILNNLLSNAIKYSPTGGKVNFQLTLNDREAIFLIKDEGIGIPVENQKKLFDSFYRASNVGKIAGTGLGLSIVKQCVDLHNGTIDFASEIGKGTTFRVEIPLQKVS</sequence>
<dbReference type="SMART" id="SM00091">
    <property type="entry name" value="PAS"/>
    <property type="match status" value="1"/>
</dbReference>
<dbReference type="InterPro" id="IPR050736">
    <property type="entry name" value="Sensor_HK_Regulatory"/>
</dbReference>
<feature type="domain" description="Histidine kinase" evidence="8">
    <location>
        <begin position="284"/>
        <end position="513"/>
    </location>
</feature>
<dbReference type="CDD" id="cd00075">
    <property type="entry name" value="HATPase"/>
    <property type="match status" value="1"/>
</dbReference>
<dbReference type="OrthoDB" id="9809987at2"/>
<dbReference type="SMART" id="SM00387">
    <property type="entry name" value="HATPase_c"/>
    <property type="match status" value="1"/>
</dbReference>
<evidence type="ECO:0000256" key="7">
    <source>
        <dbReference type="SAM" id="Coils"/>
    </source>
</evidence>
<dbReference type="InterPro" id="IPR000700">
    <property type="entry name" value="PAS-assoc_C"/>
</dbReference>
<feature type="coiled-coil region" evidence="7">
    <location>
        <begin position="251"/>
        <end position="280"/>
    </location>
</feature>
<dbReference type="PROSITE" id="PS50109">
    <property type="entry name" value="HIS_KIN"/>
    <property type="match status" value="1"/>
</dbReference>
<evidence type="ECO:0000259" key="10">
    <source>
        <dbReference type="PROSITE" id="PS50113"/>
    </source>
</evidence>
<evidence type="ECO:0000256" key="6">
    <source>
        <dbReference type="ARBA" id="ARBA00023012"/>
    </source>
</evidence>
<comment type="catalytic activity">
    <reaction evidence="1">
        <text>ATP + protein L-histidine = ADP + protein N-phospho-L-histidine.</text>
        <dbReference type="EC" id="2.7.13.3"/>
    </reaction>
</comment>
<dbReference type="EMBL" id="RCBY01000261">
    <property type="protein sequence ID" value="RQH27416.1"/>
    <property type="molecule type" value="Genomic_DNA"/>
</dbReference>
<evidence type="ECO:0000313" key="11">
    <source>
        <dbReference type="EMBL" id="RQH27416.1"/>
    </source>
</evidence>
<evidence type="ECO:0000259" key="8">
    <source>
        <dbReference type="PROSITE" id="PS50109"/>
    </source>
</evidence>
<dbReference type="InterPro" id="IPR036097">
    <property type="entry name" value="HisK_dim/P_sf"/>
</dbReference>
<organism evidence="11 12">
    <name type="scientific">Okeania hirsuta</name>
    <dbReference type="NCBI Taxonomy" id="1458930"/>
    <lineage>
        <taxon>Bacteria</taxon>
        <taxon>Bacillati</taxon>
        <taxon>Cyanobacteriota</taxon>
        <taxon>Cyanophyceae</taxon>
        <taxon>Oscillatoriophycideae</taxon>
        <taxon>Oscillatoriales</taxon>
        <taxon>Microcoleaceae</taxon>
        <taxon>Okeania</taxon>
    </lineage>
</organism>
<keyword evidence="4" id="KW-0808">Transferase</keyword>
<protein>
    <recommendedName>
        <fullName evidence="2">histidine kinase</fullName>
        <ecNumber evidence="2">2.7.13.3</ecNumber>
    </recommendedName>
</protein>
<evidence type="ECO:0000256" key="3">
    <source>
        <dbReference type="ARBA" id="ARBA00022553"/>
    </source>
</evidence>
<dbReference type="SUPFAM" id="SSF55874">
    <property type="entry name" value="ATPase domain of HSP90 chaperone/DNA topoisomerase II/histidine kinase"/>
    <property type="match status" value="1"/>
</dbReference>
<dbReference type="InterPro" id="IPR004358">
    <property type="entry name" value="Sig_transdc_His_kin-like_C"/>
</dbReference>
<dbReference type="InterPro" id="IPR036890">
    <property type="entry name" value="HATPase_C_sf"/>
</dbReference>
<keyword evidence="6" id="KW-0902">Two-component regulatory system</keyword>
<dbReference type="PRINTS" id="PR00344">
    <property type="entry name" value="BCTRLSENSOR"/>
</dbReference>
<dbReference type="SMART" id="SM00388">
    <property type="entry name" value="HisKA"/>
    <property type="match status" value="1"/>
</dbReference>
<evidence type="ECO:0000256" key="2">
    <source>
        <dbReference type="ARBA" id="ARBA00012438"/>
    </source>
</evidence>
<dbReference type="FunFam" id="3.30.565.10:FF:000006">
    <property type="entry name" value="Sensor histidine kinase WalK"/>
    <property type="match status" value="1"/>
</dbReference>
<dbReference type="GO" id="GO:0000155">
    <property type="term" value="F:phosphorelay sensor kinase activity"/>
    <property type="evidence" value="ECO:0007669"/>
    <property type="project" value="InterPro"/>
</dbReference>